<proteinExistence type="predicted"/>
<dbReference type="PANTHER" id="PTHR31973">
    <property type="entry name" value="POLYPROTEIN, PUTATIVE-RELATED"/>
    <property type="match status" value="1"/>
</dbReference>
<organism evidence="1 2">
    <name type="scientific">Gossypium barbadense</name>
    <name type="common">Sea Island cotton</name>
    <name type="synonym">Hibiscus barbadensis</name>
    <dbReference type="NCBI Taxonomy" id="3634"/>
    <lineage>
        <taxon>Eukaryota</taxon>
        <taxon>Viridiplantae</taxon>
        <taxon>Streptophyta</taxon>
        <taxon>Embryophyta</taxon>
        <taxon>Tracheophyta</taxon>
        <taxon>Spermatophyta</taxon>
        <taxon>Magnoliopsida</taxon>
        <taxon>eudicotyledons</taxon>
        <taxon>Gunneridae</taxon>
        <taxon>Pentapetalae</taxon>
        <taxon>rosids</taxon>
        <taxon>malvids</taxon>
        <taxon>Malvales</taxon>
        <taxon>Malvaceae</taxon>
        <taxon>Malvoideae</taxon>
        <taxon>Gossypium</taxon>
    </lineage>
</organism>
<dbReference type="EMBL" id="KZ663955">
    <property type="protein sequence ID" value="PPS08787.1"/>
    <property type="molecule type" value="Genomic_DNA"/>
</dbReference>
<evidence type="ECO:0000313" key="1">
    <source>
        <dbReference type="EMBL" id="PPS08787.1"/>
    </source>
</evidence>
<accession>A0A2P5XZL6</accession>
<sequence length="225" mass="25876">MELEEDDDDLVTIIAIYCLPEIENPSPIELFAEIAEPNPIQVSHHDPNDDFSNPDLDDILEDIDEKGSVEGENANPYSVGNTSLGIFIRNNPGSFMTDVDLDTALTREFPKHTNIVPAHLLDNEFDDEELFVGQQFDNKKDCLHAIKQLSLKLDMDYKTQMWMIRKLEGPHTCTSAQLPTIQVSVFIADMQAQFKYKVLYRKVWWEKQMAMQELYGDWVASYNEL</sequence>
<name>A0A2P5XZL6_GOSBA</name>
<dbReference type="Proteomes" id="UP000239757">
    <property type="component" value="Unassembled WGS sequence"/>
</dbReference>
<reference evidence="1 2" key="1">
    <citation type="submission" date="2015-01" db="EMBL/GenBank/DDBJ databases">
        <title>Genome of allotetraploid Gossypium barbadense reveals genomic plasticity and fiber elongation in cotton evolution.</title>
        <authorList>
            <person name="Chen X."/>
            <person name="Liu X."/>
            <person name="Zhao B."/>
            <person name="Zheng H."/>
            <person name="Hu Y."/>
            <person name="Lu G."/>
            <person name="Yang C."/>
            <person name="Chen J."/>
            <person name="Shan C."/>
            <person name="Zhang L."/>
            <person name="Zhou Y."/>
            <person name="Wang L."/>
            <person name="Guo W."/>
            <person name="Bai Y."/>
            <person name="Ruan J."/>
            <person name="Shangguan X."/>
            <person name="Mao Y."/>
            <person name="Jiang J."/>
            <person name="Zhu Y."/>
            <person name="Lei J."/>
            <person name="Kang H."/>
            <person name="Chen S."/>
            <person name="He X."/>
            <person name="Wang R."/>
            <person name="Wang Y."/>
            <person name="Chen J."/>
            <person name="Wang L."/>
            <person name="Yu S."/>
            <person name="Wang B."/>
            <person name="Wei J."/>
            <person name="Song S."/>
            <person name="Lu X."/>
            <person name="Gao Z."/>
            <person name="Gu W."/>
            <person name="Deng X."/>
            <person name="Ma D."/>
            <person name="Wang S."/>
            <person name="Liang W."/>
            <person name="Fang L."/>
            <person name="Cai C."/>
            <person name="Zhu X."/>
            <person name="Zhou B."/>
            <person name="Zhang Y."/>
            <person name="Chen Z."/>
            <person name="Xu S."/>
            <person name="Zhu R."/>
            <person name="Wang S."/>
            <person name="Zhang T."/>
            <person name="Zhao G."/>
        </authorList>
    </citation>
    <scope>NUCLEOTIDE SEQUENCE [LARGE SCALE GENOMIC DNA]</scope>
    <source>
        <strain evidence="2">cv. Xinhai21</strain>
        <tissue evidence="1">Leaf</tissue>
    </source>
</reference>
<dbReference type="PANTHER" id="PTHR31973:SF195">
    <property type="entry name" value="MUDR FAMILY TRANSPOSASE"/>
    <property type="match status" value="1"/>
</dbReference>
<dbReference type="OrthoDB" id="1518629at2759"/>
<evidence type="ECO:0008006" key="3">
    <source>
        <dbReference type="Google" id="ProtNLM"/>
    </source>
</evidence>
<dbReference type="AlphaFoldDB" id="A0A2P5XZL6"/>
<protein>
    <recommendedName>
        <fullName evidence="3">Transposase MuDR plant domain-containing protein</fullName>
    </recommendedName>
</protein>
<evidence type="ECO:0000313" key="2">
    <source>
        <dbReference type="Proteomes" id="UP000239757"/>
    </source>
</evidence>
<gene>
    <name evidence="1" type="ORF">GOBAR_AA11844</name>
</gene>